<feature type="domain" description="Solute-binding protein family 3/N-terminal" evidence="5">
    <location>
        <begin position="43"/>
        <end position="262"/>
    </location>
</feature>
<dbReference type="InterPro" id="IPR001638">
    <property type="entry name" value="Solute-binding_3/MltF_N"/>
</dbReference>
<evidence type="ECO:0000256" key="2">
    <source>
        <dbReference type="ARBA" id="ARBA00010333"/>
    </source>
</evidence>
<keyword evidence="3" id="KW-0732">Signal</keyword>
<dbReference type="PROSITE" id="PS01039">
    <property type="entry name" value="SBP_BACTERIAL_3"/>
    <property type="match status" value="1"/>
</dbReference>
<dbReference type="SMART" id="SM00079">
    <property type="entry name" value="PBPe"/>
    <property type="match status" value="1"/>
</dbReference>
<comment type="subcellular location">
    <subcellularLocation>
        <location evidence="1">Cell envelope</location>
    </subcellularLocation>
</comment>
<evidence type="ECO:0000256" key="4">
    <source>
        <dbReference type="RuleBase" id="RU003744"/>
    </source>
</evidence>
<dbReference type="PROSITE" id="PS51257">
    <property type="entry name" value="PROKAR_LIPOPROTEIN"/>
    <property type="match status" value="1"/>
</dbReference>
<keyword evidence="8" id="KW-1185">Reference proteome</keyword>
<dbReference type="Gene3D" id="3.40.190.10">
    <property type="entry name" value="Periplasmic binding protein-like II"/>
    <property type="match status" value="2"/>
</dbReference>
<dbReference type="AlphaFoldDB" id="A0A498R9Q0"/>
<gene>
    <name evidence="7" type="ORF">LUCI_3535</name>
</gene>
<protein>
    <submittedName>
        <fullName evidence="7">Ionotropic glutamate receptor</fullName>
    </submittedName>
</protein>
<name>A0A498R9Q0_9FIRM</name>
<comment type="similarity">
    <text evidence="2 4">Belongs to the bacterial solute-binding protein 3 family.</text>
</comment>
<evidence type="ECO:0000313" key="8">
    <source>
        <dbReference type="Proteomes" id="UP000277811"/>
    </source>
</evidence>
<evidence type="ECO:0000259" key="6">
    <source>
        <dbReference type="SMART" id="SM00079"/>
    </source>
</evidence>
<proteinExistence type="inferred from homology"/>
<dbReference type="RefSeq" id="WP_122629171.1">
    <property type="nucleotide sequence ID" value="NZ_UPPP01000086.1"/>
</dbReference>
<dbReference type="GO" id="GO:0030313">
    <property type="term" value="C:cell envelope"/>
    <property type="evidence" value="ECO:0007669"/>
    <property type="project" value="UniProtKB-SubCell"/>
</dbReference>
<organism evidence="7 8">
    <name type="scientific">Lucifera butyrica</name>
    <dbReference type="NCBI Taxonomy" id="1351585"/>
    <lineage>
        <taxon>Bacteria</taxon>
        <taxon>Bacillati</taxon>
        <taxon>Bacillota</taxon>
        <taxon>Negativicutes</taxon>
        <taxon>Veillonellales</taxon>
        <taxon>Veillonellaceae</taxon>
        <taxon>Lucifera</taxon>
    </lineage>
</organism>
<keyword evidence="7" id="KW-0675">Receptor</keyword>
<evidence type="ECO:0000256" key="1">
    <source>
        <dbReference type="ARBA" id="ARBA00004196"/>
    </source>
</evidence>
<evidence type="ECO:0000259" key="5">
    <source>
        <dbReference type="SMART" id="SM00062"/>
    </source>
</evidence>
<dbReference type="CDD" id="cd13626">
    <property type="entry name" value="PBP2_Cystine_like"/>
    <property type="match status" value="1"/>
</dbReference>
<dbReference type="InterPro" id="IPR001320">
    <property type="entry name" value="Iontro_rcpt_C"/>
</dbReference>
<feature type="domain" description="Ionotropic glutamate receptor C-terminal" evidence="6">
    <location>
        <begin position="43"/>
        <end position="261"/>
    </location>
</feature>
<dbReference type="SMART" id="SM00062">
    <property type="entry name" value="PBPb"/>
    <property type="match status" value="1"/>
</dbReference>
<accession>A0A498R9Q0</accession>
<dbReference type="PANTHER" id="PTHR35936">
    <property type="entry name" value="MEMBRANE-BOUND LYTIC MUREIN TRANSGLYCOSYLASE F"/>
    <property type="match status" value="1"/>
</dbReference>
<dbReference type="Pfam" id="PF00497">
    <property type="entry name" value="SBP_bac_3"/>
    <property type="match status" value="1"/>
</dbReference>
<dbReference type="OrthoDB" id="9775197at2"/>
<evidence type="ECO:0000313" key="7">
    <source>
        <dbReference type="EMBL" id="VBB08264.1"/>
    </source>
</evidence>
<dbReference type="SUPFAM" id="SSF53850">
    <property type="entry name" value="Periplasmic binding protein-like II"/>
    <property type="match status" value="1"/>
</dbReference>
<dbReference type="Proteomes" id="UP000277811">
    <property type="component" value="Unassembled WGS sequence"/>
</dbReference>
<dbReference type="InterPro" id="IPR018313">
    <property type="entry name" value="SBP_3_CS"/>
</dbReference>
<dbReference type="EMBL" id="UPPP01000086">
    <property type="protein sequence ID" value="VBB08264.1"/>
    <property type="molecule type" value="Genomic_DNA"/>
</dbReference>
<dbReference type="GO" id="GO:0015276">
    <property type="term" value="F:ligand-gated monoatomic ion channel activity"/>
    <property type="evidence" value="ECO:0007669"/>
    <property type="project" value="InterPro"/>
</dbReference>
<sequence>MLKKFALFILIIGVGIVAGCSTAPSIRERATGTLLDKIKAQGFIRIGTEGTYPPFTFKNDQGYLTGFDIEVISEVAKRLGVKPVFVPTEWKAMFAGLDANRFDLIANQVGINDQRREKYDFSDPYTVSGVRIIVHKDTTTIHSIADLKGKTVGVSQGSNYEAIAKKAGATVRYYTGASEILADLAAKRIDAALNDRLFVAEYLMKNPDRNLKAVGSTFDSSRTGFVFRKGSPGLVAAVNKALRDMQTDGTFKKISEKWFGEDVIR</sequence>
<dbReference type="GO" id="GO:0016020">
    <property type="term" value="C:membrane"/>
    <property type="evidence" value="ECO:0007669"/>
    <property type="project" value="InterPro"/>
</dbReference>
<evidence type="ECO:0000256" key="3">
    <source>
        <dbReference type="ARBA" id="ARBA00022729"/>
    </source>
</evidence>
<dbReference type="PANTHER" id="PTHR35936:SF34">
    <property type="entry name" value="ABC TRANSPORTER EXTRACELLULAR-BINDING PROTEIN YCKB-RELATED"/>
    <property type="match status" value="1"/>
</dbReference>
<reference evidence="7 8" key="1">
    <citation type="submission" date="2018-06" db="EMBL/GenBank/DDBJ databases">
        <authorList>
            <person name="Strepis N."/>
        </authorList>
    </citation>
    <scope>NUCLEOTIDE SEQUENCE [LARGE SCALE GENOMIC DNA]</scope>
    <source>
        <strain evidence="7">LUCI</strain>
    </source>
</reference>